<reference evidence="2 3" key="1">
    <citation type="submission" date="2017-09" db="EMBL/GenBank/DDBJ databases">
        <title>Depth-based differentiation of microbial function through sediment-hosted aquifers and enrichment of novel symbionts in the deep terrestrial subsurface.</title>
        <authorList>
            <person name="Probst A.J."/>
            <person name="Ladd B."/>
            <person name="Jarett J.K."/>
            <person name="Geller-Mcgrath D.E."/>
            <person name="Sieber C.M."/>
            <person name="Emerson J.B."/>
            <person name="Anantharaman K."/>
            <person name="Thomas B.C."/>
            <person name="Malmstrom R."/>
            <person name="Stieglmeier M."/>
            <person name="Klingl A."/>
            <person name="Woyke T."/>
            <person name="Ryan C.M."/>
            <person name="Banfield J.F."/>
        </authorList>
    </citation>
    <scope>NUCLEOTIDE SEQUENCE [LARGE SCALE GENOMIC DNA]</scope>
    <source>
        <strain evidence="2">CG11_big_fil_rev_8_21_14_0_20_45_26</strain>
    </source>
</reference>
<protein>
    <submittedName>
        <fullName evidence="2">Uncharacterized protein</fullName>
    </submittedName>
</protein>
<gene>
    <name evidence="2" type="ORF">COV74_03865</name>
</gene>
<dbReference type="SUPFAM" id="SSF53254">
    <property type="entry name" value="Phosphoglycerate mutase-like"/>
    <property type="match status" value="1"/>
</dbReference>
<evidence type="ECO:0000313" key="3">
    <source>
        <dbReference type="Proteomes" id="UP000230859"/>
    </source>
</evidence>
<evidence type="ECO:0000256" key="1">
    <source>
        <dbReference type="SAM" id="MobiDB-lite"/>
    </source>
</evidence>
<dbReference type="Proteomes" id="UP000230859">
    <property type="component" value="Unassembled WGS sequence"/>
</dbReference>
<sequence length="3465" mass="396337">MDLAQAARSFTLPSELGRVEEVFVPGNGPTGDRPQDIEQLRSIPNRTVPQSLIFYIQDAHVNYDAQAHIRDIIRYLQKTYPLSLVMLEGGEGELDALPFQTFPDETVKADILETYLKNGDLHGSEIAAILDHTNQSRFVGIDQQALYKKNKAAFLHATAKSQQLSDMIGKRREALRAALRAGANIQLNAYLDAAEAFYGENSTLLDYLRTLRQFSHETFASYPEIGTLLRAEEEERVLSNDQLLKAFDRWLIQFEDNFLPAVPREQKMKLGELIQAYRTQQAAPGLILKQARAIKGVEIPETLQPFLAHTETLMQIKGTRIFVELKQWEGRLTALLVQSEQEASWMHEWRRIGLLNALVRLELTLGEWHELTSMGFDESARALYENHIDFYEIASERDQAMYRNIQHHMEEKGPAVYLLVTGGFHSRPITDLFKQTGMPYVLISPVFHVFDAKDKYVSVMKGERSFQSNGTTQLWGALVKDFIQKAVQMIDRDGSYQKGTVPILLKTWRDQMIRQSLAAGNIAQTGIYTRYIDEAAGNLKIDHLPMAITDQAAEDFLRQLRSGIDARLQLFSEGVKSLWDQGVFSFQALQSIFQQISGVSTSYLAPELSLIRTTTHGRFNFPGRVQARSELRTRPENVGAAVLERESLSSSFSIPLSQQAWRGGEEIVGNFKRFAARLQAFTFEIQLTIGRTAHSATEVQEHDFLDSVNDDEWRAGIMGVTVTLSGPDSLMKTHGSAILDDAEAILLGAYSAPIYSKPLFQMSDRRSELREQGVAGDINFADFDGKEFGFAIRRLLQNQHYDEAVKLISRFVKETMKDIESGNSEEYVYAFMYSFSAVASHFSRLLGASQILSENTQLIETLYKHFFDYLKAWPAVYFEMDEVRSERIAFAQFGSILRFLSMDAEAIELLEFFRSQYKDFTEPIFDLELASLHRNVAIRLFEQNRYDASAREHVWMAHYLARALAGNVEFGEGVRKLFYTASIASVHELVERAESTLDGNEKARLLAWDLLPILEQWIHAHQAALDIEAKTNLSVMLNVLVHYWLTKAAYRTMRPYAELAIEMEAENAHTILNLAAILAESGEIRKARHYRDQIERLNPKFDLRHLDRQISLAEKKARRQVTSDQSLEVMDRIQRLRTVIRKKEAAEVQQQTAQKHKAPQSVSEVFQVLRDKIIELHRAVQSNSLEAYGEDFLNSQADIQEQIDHEQLLPPEKEELIELLYADSGDVVIPDVLDTVQIKTQVNEPQEAVELPSHPNEIMLELEKAIDVIDQPRFQLLWPLFADYLRQKRIKGKTSTKETELEKKGQAYLQQIQRSARAELPSTRAELRAVGSSEPTVPRAELRTDWEDHFRKMSEAYYRQFELENPGYLKRQLSGPFLRGEIKLSDPASGSPSPIVLKGDEPNKSERKVLAVAKRIEQLMSRIPIAPYADFIGEHLVEIALKLQGEDHEPRWGKSFDLMEAIRIAEAIRMVYPSLIGKIIVHEVLHEFRKILTIPGREEEILRGNHVSEPLKITVFSESVPIRSELRTTQTIETPKGNQDIANTKALLRDVLKANINASLILTARKMETKETDYAEVIEALQAMNAKDGLLTLQLSRAHRARRYYQNSHHYDMEQQRFWWNQEHLLTEARDKVKTAITLLEQKNRQAASWTLSAVASRLGDAYLALDGRKTKHAKVVRQERGRRFYWDQNEQVYKLMRGGQRKQKVTGDKAKPIAIRVYREDRFDNVTEALRSVDHESDSEFDNDDDMTTALKVLDGLDSRLAKAQKFAPHPAKLNEANLKRAERGRDSILEDLMILSEVVKARWNLEKEIAGLAVQAAMHQVGLMDWKAASETLAFMRRFIKKRLQDVAAIIDQIEAGRLYEVRATLGDFQSYVGTRITVLQDLLRHVRFNQPHDEWAYPDGETNLYEYFRKEAYKAANFLKNRKEPDLKALDGTFRGIAKSFETMAELSNQGKRREASEMLEKIKHYLETAQRRLQASMRSHEFMIDYRRTLRQLRLHEKGAPQFSEEEHNLFTNEQLAFRDALERFYKIHHIDSEREKITWLYRLYRQAFISHRIPNPENKKERIDNPAYKAFSALIYLLETGDVAALLSNGSPFTRGEAKDVGKFLKEVTQGQMHLGQVQNDRGAKNVFDLSQESKQELINLLARIFSTDKIQLDANQFLTARDLGRGIADNRTLARTELRVNNQALLDELKLQLVDEWGHISYQNDYEIPVLLVDLWVVPHGITDENARGESHSYDLDPPINAEGVRQAQEGAPLLWSQLGDRLKHGEEVIFMRTNTIRTEQTAEPFVKLAASHGMYIHLIEEPRAAEIDFGFTQAEKNEESVRLMLKAYQNYNALTRTETGENYLQFLKRVRDFIRYLNENYAGKTVVLYGHRTFATALLTLFRRGNESLFEPYLQWKELVSNQERGKAIHFPPNRTTERSEWREQKQVSPGQNGRTATAVRKTKRRNQGTIEVGLADVRDAVLEIIDFRNSAEEGRGLPSINQILNALGAEQKRKNAVQLEEMVGTHLEVLRASDERVLGLTFAEELHQRGVGYVEKEKKKEEKDSEKKKNFSGVNHREEGKKNFARPVVVQLRRKYVPNEVVSDADFNLRRFRQPRGVRKKNANTHTQKESVLRLGSERTLRAGKPRRKGSIQGSVSQSGTAKTNLISKPRKPKAVQPLTRETLQLPRHEKPITSIDEVHEGDWIVHLNPDYGVGHVVLELTSTGRTKRISKSVVVRFRNQRGRWFESIFRPDNFEEDPIKGTLGGRFRWATAQEIKAYQKDEETRIISGPDIPDISRNSLYPEVGTPGNRTTSLSHAHAELRREEQKNIPALLKHFGKEQLQGLTIYAVARFMQVSYSGLHEYLHAHPSLFRQYGIKRPKSKGVQKRLEQYVKKHGEDSLKGLSITRVQRRLRHVSYGGLARYLRNHSKIRKKYGIRPYGNGETRSKLRAVKRSKTKEVKKKKTAGKINQHFVGFPESGGLEYFKETTSFIHEVLKRDSTLPFLEGFTQANRLALYRTTVEKASTVYYVDIKGFHEIARRLDETMRNRQREIINIDTANRMEKILLMAVLTGPGMTLEDAFKPHPILKRLLYSEKMQSVIPSYLTETGELNEQALERIRKIERTKLLKSAPKGQKQMTQAVFNQLVWHAIPNVEKLLRQIKSHGVEETKPAAIKRVRQSGRKKTAVKKRTFSNRISARTRSKIRRETNVDTSVGIYVDQIAAILLTANPNTLDGKVFMQVLEETRASGISAELFIAQVKKAVDQAVGQMAYDELRLHAQNIIEAVETKVVLYRLTEAELAQAKNPLAVIRALLETVREVAAKNPHLLTKIKIPAKWIDDAGFAEANQKDLFRQRVEGGEIMIYHKDLDTVHLNQLPNLVITSSVAEANANVLKTDRFGDGTAMTYQGSANIRLASAIYQAAVLQVVGDELTKEILEVGADQKTYRIRSRDSLNVLELIFHALQTIETSTALQKQSA</sequence>
<feature type="region of interest" description="Disordered" evidence="1">
    <location>
        <begin position="2630"/>
        <end position="2663"/>
    </location>
</feature>
<dbReference type="Pfam" id="PF00300">
    <property type="entry name" value="His_Phos_1"/>
    <property type="match status" value="1"/>
</dbReference>
<accession>A0A2H0LQM0</accession>
<feature type="compositionally biased region" description="Polar residues" evidence="1">
    <location>
        <begin position="2640"/>
        <end position="2655"/>
    </location>
</feature>
<evidence type="ECO:0000313" key="2">
    <source>
        <dbReference type="EMBL" id="PIQ86712.1"/>
    </source>
</evidence>
<dbReference type="InterPro" id="IPR013078">
    <property type="entry name" value="His_Pase_superF_clade-1"/>
</dbReference>
<comment type="caution">
    <text evidence="2">The sequence shown here is derived from an EMBL/GenBank/DDBJ whole genome shotgun (WGS) entry which is preliminary data.</text>
</comment>
<organism evidence="2 3">
    <name type="scientific">Candidatus Abzuiibacterium crystallinum</name>
    <dbReference type="NCBI Taxonomy" id="1974748"/>
    <lineage>
        <taxon>Bacteria</taxon>
        <taxon>Pseudomonadati</taxon>
        <taxon>Candidatus Omnitrophota</taxon>
        <taxon>Candidatus Abzuiibacterium</taxon>
    </lineage>
</organism>
<feature type="region of interest" description="Disordered" evidence="1">
    <location>
        <begin position="2544"/>
        <end position="2567"/>
    </location>
</feature>
<dbReference type="Gene3D" id="3.40.50.1240">
    <property type="entry name" value="Phosphoglycerate mutase-like"/>
    <property type="match status" value="1"/>
</dbReference>
<dbReference type="InterPro" id="IPR029033">
    <property type="entry name" value="His_PPase_superfam"/>
</dbReference>
<proteinExistence type="predicted"/>
<name>A0A2H0LQM0_9BACT</name>
<dbReference type="EMBL" id="PCVY01000037">
    <property type="protein sequence ID" value="PIQ86712.1"/>
    <property type="molecule type" value="Genomic_DNA"/>
</dbReference>